<comment type="caution">
    <text evidence="5">The sequence shown here is derived from an EMBL/GenBank/DDBJ whole genome shotgun (WGS) entry which is preliminary data.</text>
</comment>
<evidence type="ECO:0000256" key="2">
    <source>
        <dbReference type="SAM" id="MobiDB-lite"/>
    </source>
</evidence>
<keyword evidence="3" id="KW-0812">Transmembrane</keyword>
<dbReference type="InterPro" id="IPR050922">
    <property type="entry name" value="LytR/CpsA/Psr_CW_biosynth"/>
</dbReference>
<feature type="region of interest" description="Disordered" evidence="2">
    <location>
        <begin position="353"/>
        <end position="405"/>
    </location>
</feature>
<feature type="compositionally biased region" description="Low complexity" evidence="2">
    <location>
        <begin position="358"/>
        <end position="383"/>
    </location>
</feature>
<dbReference type="NCBIfam" id="TIGR00350">
    <property type="entry name" value="lytR_cpsA_psr"/>
    <property type="match status" value="1"/>
</dbReference>
<dbReference type="OrthoDB" id="27330at2"/>
<feature type="domain" description="Cell envelope-related transcriptional attenuator" evidence="4">
    <location>
        <begin position="123"/>
        <end position="267"/>
    </location>
</feature>
<evidence type="ECO:0000259" key="4">
    <source>
        <dbReference type="Pfam" id="PF03816"/>
    </source>
</evidence>
<feature type="region of interest" description="Disordered" evidence="2">
    <location>
        <begin position="20"/>
        <end position="40"/>
    </location>
</feature>
<dbReference type="RefSeq" id="WP_109250817.1">
    <property type="nucleotide sequence ID" value="NZ_QCXQ01000006.1"/>
</dbReference>
<accession>A0A2V1MZ42</accession>
<keyword evidence="6" id="KW-1185">Reference proteome</keyword>
<evidence type="ECO:0000256" key="3">
    <source>
        <dbReference type="SAM" id="Phobius"/>
    </source>
</evidence>
<dbReference type="InterPro" id="IPR004474">
    <property type="entry name" value="LytR_CpsA_psr"/>
</dbReference>
<evidence type="ECO:0000313" key="5">
    <source>
        <dbReference type="EMBL" id="PWF99359.1"/>
    </source>
</evidence>
<sequence>MRNNNKNDPKQPARDFQPVYESRSARHAQPHSHEKQSDTTYVHPHRPMVWTVVLMLLVLSFGGLSYAYSSYKSAKNTFSTTYQGTGSTSRNVSAVIKSGKPFNILLLGTDGGALGRGKNFVTRTDTIIVATINPQKEKVTLTSIPRDTRVLIAGTDNDYEKINAAYPIAGASGTMKTVQNLLKVPIDYFVLINMGGLEKMVNSVDGIDVNPLLTFKYEDVNVKKGQKTHLNGQQALNYSRMRDEDPLGDYGRQKRQRQVIKQLALKAINISSITRLQTILKSLDGNLKTDMSFNDMISIRTKYGDASHHMQSQTLQGSESYINGSSYQIATIKELQRVSNSIRGDLDLDDKTITSQYGDDSSASSSTGESDTTSGQYQSGSTTNQPATGTYSPNQNTQQSTTGAY</sequence>
<evidence type="ECO:0000256" key="1">
    <source>
        <dbReference type="ARBA" id="ARBA00006068"/>
    </source>
</evidence>
<gene>
    <name evidence="5" type="ORF">DCM90_07850</name>
</gene>
<protein>
    <submittedName>
        <fullName evidence="5">LytR family transcriptional regulator</fullName>
    </submittedName>
</protein>
<feature type="transmembrane region" description="Helical" evidence="3">
    <location>
        <begin position="48"/>
        <end position="68"/>
    </location>
</feature>
<dbReference type="Gene3D" id="3.40.630.190">
    <property type="entry name" value="LCP protein"/>
    <property type="match status" value="1"/>
</dbReference>
<feature type="compositionally biased region" description="Polar residues" evidence="2">
    <location>
        <begin position="384"/>
        <end position="405"/>
    </location>
</feature>
<comment type="similarity">
    <text evidence="1">Belongs to the LytR/CpsA/Psr (LCP) family.</text>
</comment>
<reference evidence="5 6" key="1">
    <citation type="journal article" date="2018" name="Int. J. Syst. Evol. Microbiol.">
        <title>Lactobacillus bambusae sp. nov., isolated from a traditional fermented Ma-bamboo shoots of Taiwan.</title>
        <authorList>
            <person name="Wang L.-T."/>
        </authorList>
    </citation>
    <scope>NUCLEOTIDE SEQUENCE [LARGE SCALE GENOMIC DNA]</scope>
    <source>
        <strain evidence="5 6">BS-W1</strain>
    </source>
</reference>
<keyword evidence="3" id="KW-1133">Transmembrane helix</keyword>
<dbReference type="Proteomes" id="UP000245080">
    <property type="component" value="Unassembled WGS sequence"/>
</dbReference>
<dbReference type="PANTHER" id="PTHR33392">
    <property type="entry name" value="POLYISOPRENYL-TEICHOIC ACID--PEPTIDOGLYCAN TEICHOIC ACID TRANSFERASE TAGU"/>
    <property type="match status" value="1"/>
</dbReference>
<dbReference type="EMBL" id="QCXQ01000006">
    <property type="protein sequence ID" value="PWF99359.1"/>
    <property type="molecule type" value="Genomic_DNA"/>
</dbReference>
<name>A0A2V1MZ42_9LACO</name>
<proteinExistence type="inferred from homology"/>
<organism evidence="5 6">
    <name type="scientific">Levilactobacillus bambusae</name>
    <dbReference type="NCBI Taxonomy" id="2024736"/>
    <lineage>
        <taxon>Bacteria</taxon>
        <taxon>Bacillati</taxon>
        <taxon>Bacillota</taxon>
        <taxon>Bacilli</taxon>
        <taxon>Lactobacillales</taxon>
        <taxon>Lactobacillaceae</taxon>
        <taxon>Levilactobacillus</taxon>
    </lineage>
</organism>
<dbReference type="Pfam" id="PF03816">
    <property type="entry name" value="LytR_cpsA_psr"/>
    <property type="match status" value="1"/>
</dbReference>
<evidence type="ECO:0000313" key="6">
    <source>
        <dbReference type="Proteomes" id="UP000245080"/>
    </source>
</evidence>
<keyword evidence="3" id="KW-0472">Membrane</keyword>
<dbReference type="PANTHER" id="PTHR33392:SF6">
    <property type="entry name" value="POLYISOPRENYL-TEICHOIC ACID--PEPTIDOGLYCAN TEICHOIC ACID TRANSFERASE TAGU"/>
    <property type="match status" value="1"/>
</dbReference>
<dbReference type="AlphaFoldDB" id="A0A2V1MZ42"/>